<dbReference type="GeneID" id="40233825"/>
<evidence type="ECO:0000313" key="1">
    <source>
        <dbReference type="EMBL" id="AEK09547.1"/>
    </source>
</evidence>
<organism evidence="1 2">
    <name type="scientific">Mycobacterium phage LittleE</name>
    <dbReference type="NCBI Taxonomy" id="2922212"/>
    <lineage>
        <taxon>Viruses</taxon>
        <taxon>Duplodnaviria</taxon>
        <taxon>Heunggongvirae</taxon>
        <taxon>Uroviricota</taxon>
        <taxon>Caudoviricetes</taxon>
        <taxon>Omegavirus</taxon>
        <taxon>Omegavirus littlee</taxon>
    </lineage>
</organism>
<protein>
    <submittedName>
        <fullName evidence="1">Uncharacterized protein</fullName>
    </submittedName>
</protein>
<gene>
    <name evidence="1" type="primary">168</name>
    <name evidence="1" type="ORF">LITTLEE_168</name>
</gene>
<dbReference type="OrthoDB" id="23700at10239"/>
<dbReference type="Proteomes" id="UP000008414">
    <property type="component" value="Segment"/>
</dbReference>
<dbReference type="EMBL" id="JF937101">
    <property type="protein sequence ID" value="AEK09547.1"/>
    <property type="molecule type" value="Genomic_DNA"/>
</dbReference>
<keyword evidence="2" id="KW-1185">Reference proteome</keyword>
<evidence type="ECO:0000313" key="2">
    <source>
        <dbReference type="Proteomes" id="UP000008414"/>
    </source>
</evidence>
<name>G1D453_9CAUD</name>
<accession>G1D453</accession>
<sequence>MRVDLACAECGAECPPWLGAAHKCPPQGWSLAQYQVNYLRNGRDTGPRVWPVS</sequence>
<dbReference type="RefSeq" id="YP_009637079.1">
    <property type="nucleotide sequence ID" value="NC_042322.1"/>
</dbReference>
<reference evidence="1 2" key="1">
    <citation type="journal article" date="2012" name="J. Virol.">
        <title>Complete Genome Sequences of 138 Mycobacteriophages.</title>
        <authorList>
            <consortium name="the Science Education Alliance Phage Hunters Advancing Genomics and Evolutionary Science Program"/>
            <consortium name="the KwaZulu-Natal Research Institute for Tuberculosis and HIV Mycobacterial Genetics Course Students"/>
            <consortium name="the Phage Hunters Integrating Research and Education Program"/>
            <person name="Hatfull G.F."/>
        </authorList>
    </citation>
    <scope>NUCLEOTIDE SEQUENCE [LARGE SCALE GENOMIC DNA]</scope>
    <source>
        <strain evidence="1">LittleE</strain>
    </source>
</reference>
<proteinExistence type="predicted"/>